<dbReference type="KEGG" id="rsb:RS694_14335"/>
<dbReference type="Proteomes" id="UP000186110">
    <property type="component" value="Chromosome"/>
</dbReference>
<protein>
    <submittedName>
        <fullName evidence="1">Uncharacterized protein</fullName>
    </submittedName>
</protein>
<evidence type="ECO:0000313" key="2">
    <source>
        <dbReference type="Proteomes" id="UP000186110"/>
    </source>
</evidence>
<accession>A0A1P8KC58</accession>
<evidence type="ECO:0000313" key="1">
    <source>
        <dbReference type="EMBL" id="APW43594.1"/>
    </source>
</evidence>
<dbReference type="eggNOG" id="ENOG502ZR5Z">
    <property type="taxonomic scope" value="Bacteria"/>
</dbReference>
<name>A0A1P8KC58_9BURK</name>
<dbReference type="EMBL" id="CP019239">
    <property type="protein sequence ID" value="APW43594.1"/>
    <property type="molecule type" value="Genomic_DNA"/>
</dbReference>
<dbReference type="STRING" id="1484693.RS694_14335"/>
<keyword evidence="2" id="KW-1185">Reference proteome</keyword>
<organism evidence="1 2">
    <name type="scientific">Rhodoferax saidenbachensis</name>
    <dbReference type="NCBI Taxonomy" id="1484693"/>
    <lineage>
        <taxon>Bacteria</taxon>
        <taxon>Pseudomonadati</taxon>
        <taxon>Pseudomonadota</taxon>
        <taxon>Betaproteobacteria</taxon>
        <taxon>Burkholderiales</taxon>
        <taxon>Comamonadaceae</taxon>
        <taxon>Rhodoferax</taxon>
    </lineage>
</organism>
<gene>
    <name evidence="1" type="ORF">RS694_14335</name>
</gene>
<dbReference type="AlphaFoldDB" id="A0A1P8KC58"/>
<sequence>MPALQHFAIRSLFLVACVILASCQKAELRYSASLDRAALMLLAFPTWQANGPGLVQQVDLSATANDKHNTQPPATRAEITPIYVVRLDETHAALLTNTRAIAEDNQRPYTCHMCPGFVGAYFFEHDANGWRMTARQDAATQSGVEGDIGTTSIAKLSDGHYALASEWGSCWQGYPLVAWHSSVGQQ</sequence>
<dbReference type="RefSeq" id="WP_029709053.1">
    <property type="nucleotide sequence ID" value="NZ_CP019239.1"/>
</dbReference>
<reference evidence="1 2" key="1">
    <citation type="submission" date="2017-01" db="EMBL/GenBank/DDBJ databases">
        <authorList>
            <person name="Mah S.A."/>
            <person name="Swanson W.J."/>
            <person name="Moy G.W."/>
            <person name="Vacquier V.D."/>
        </authorList>
    </citation>
    <scope>NUCLEOTIDE SEQUENCE [LARGE SCALE GENOMIC DNA]</scope>
    <source>
        <strain evidence="1 2">DSM 22694</strain>
    </source>
</reference>
<proteinExistence type="predicted"/>